<keyword evidence="9" id="KW-1185">Reference proteome</keyword>
<dbReference type="PANTHER" id="PTHR12918">
    <property type="entry name" value="CYSTEINE DIOXYGENASE"/>
    <property type="match status" value="1"/>
</dbReference>
<keyword evidence="5 7" id="KW-0560">Oxidoreductase</keyword>
<organism evidence="8 9">
    <name type="scientific">Seiridium unicorne</name>
    <dbReference type="NCBI Taxonomy" id="138068"/>
    <lineage>
        <taxon>Eukaryota</taxon>
        <taxon>Fungi</taxon>
        <taxon>Dikarya</taxon>
        <taxon>Ascomycota</taxon>
        <taxon>Pezizomycotina</taxon>
        <taxon>Sordariomycetes</taxon>
        <taxon>Xylariomycetidae</taxon>
        <taxon>Amphisphaeriales</taxon>
        <taxon>Sporocadaceae</taxon>
        <taxon>Seiridium</taxon>
    </lineage>
</organism>
<evidence type="ECO:0000256" key="4">
    <source>
        <dbReference type="ARBA" id="ARBA00022964"/>
    </source>
</evidence>
<dbReference type="SUPFAM" id="SSF51182">
    <property type="entry name" value="RmlC-like cupins"/>
    <property type="match status" value="1"/>
</dbReference>
<accession>A0ABR2UGG1</accession>
<comment type="caution">
    <text evidence="8">The sequence shown here is derived from an EMBL/GenBank/DDBJ whole genome shotgun (WGS) entry which is preliminary data.</text>
</comment>
<reference evidence="8 9" key="1">
    <citation type="journal article" date="2024" name="J. Plant Pathol.">
        <title>Sequence and assembly of the genome of Seiridium unicorne, isolate CBS 538.82, causal agent of cypress canker disease.</title>
        <authorList>
            <person name="Scali E."/>
            <person name="Rocca G.D."/>
            <person name="Danti R."/>
            <person name="Garbelotto M."/>
            <person name="Barberini S."/>
            <person name="Baroncelli R."/>
            <person name="Emiliani G."/>
        </authorList>
    </citation>
    <scope>NUCLEOTIDE SEQUENCE [LARGE SCALE GENOMIC DNA]</scope>
    <source>
        <strain evidence="8 9">BM-138-508</strain>
    </source>
</reference>
<proteinExistence type="inferred from homology"/>
<keyword evidence="4 7" id="KW-0223">Dioxygenase</keyword>
<evidence type="ECO:0000256" key="1">
    <source>
        <dbReference type="ARBA" id="ARBA00006622"/>
    </source>
</evidence>
<evidence type="ECO:0000256" key="2">
    <source>
        <dbReference type="ARBA" id="ARBA00013133"/>
    </source>
</evidence>
<dbReference type="InterPro" id="IPR014710">
    <property type="entry name" value="RmlC-like_jellyroll"/>
</dbReference>
<evidence type="ECO:0000313" key="9">
    <source>
        <dbReference type="Proteomes" id="UP001408356"/>
    </source>
</evidence>
<keyword evidence="6 7" id="KW-0408">Iron</keyword>
<dbReference type="CDD" id="cd10548">
    <property type="entry name" value="cupin_CDO"/>
    <property type="match status" value="1"/>
</dbReference>
<dbReference type="Proteomes" id="UP001408356">
    <property type="component" value="Unassembled WGS sequence"/>
</dbReference>
<name>A0ABR2UGG1_9PEZI</name>
<gene>
    <name evidence="8" type="ORF">SUNI508_11798</name>
</gene>
<sequence>MPPVLIPAPSPLLEKLPSGCGSSENYDMTDLIGDIMHHLGRSSGIDSSDVDEGYLKSLLQRYQSCCDDWLPYFYNDTSKSYTRNTIQNVNKKANILLLVWNPGKGSPIHDHANAHCIMKVLAGKLTETVYYPRDSQASDVSPLREKSVSTYGLNEVTYISDQIGLHRVSNPSPDKIAVSLHLYTPPNAADYGYHIFNAETGKASFVHQAKAHLVTS</sequence>
<protein>
    <recommendedName>
        <fullName evidence="2 7">Cysteine dioxygenase</fullName>
        <ecNumber evidence="2 7">1.13.11.20</ecNumber>
    </recommendedName>
</protein>
<dbReference type="InterPro" id="IPR010300">
    <property type="entry name" value="CDO_1"/>
</dbReference>
<dbReference type="EC" id="1.13.11.20" evidence="2 7"/>
<dbReference type="InterPro" id="IPR011051">
    <property type="entry name" value="RmlC_Cupin_sf"/>
</dbReference>
<comment type="similarity">
    <text evidence="1 7">Belongs to the cysteine dioxygenase family.</text>
</comment>
<evidence type="ECO:0000256" key="6">
    <source>
        <dbReference type="ARBA" id="ARBA00023004"/>
    </source>
</evidence>
<evidence type="ECO:0000256" key="3">
    <source>
        <dbReference type="ARBA" id="ARBA00022723"/>
    </source>
</evidence>
<dbReference type="EMBL" id="JARVKF010000437">
    <property type="protein sequence ID" value="KAK9413589.1"/>
    <property type="molecule type" value="Genomic_DNA"/>
</dbReference>
<evidence type="ECO:0000256" key="7">
    <source>
        <dbReference type="RuleBase" id="RU366010"/>
    </source>
</evidence>
<dbReference type="Gene3D" id="2.60.120.10">
    <property type="entry name" value="Jelly Rolls"/>
    <property type="match status" value="1"/>
</dbReference>
<dbReference type="Pfam" id="PF05995">
    <property type="entry name" value="CDO_I"/>
    <property type="match status" value="1"/>
</dbReference>
<evidence type="ECO:0000256" key="5">
    <source>
        <dbReference type="ARBA" id="ARBA00023002"/>
    </source>
</evidence>
<comment type="cofactor">
    <cofactor evidence="7">
        <name>Fe cation</name>
        <dbReference type="ChEBI" id="CHEBI:24875"/>
    </cofactor>
    <text evidence="7">Binds 1 Fe cation per subunit.</text>
</comment>
<comment type="catalytic activity">
    <reaction evidence="7">
        <text>L-cysteine + O2 = 3-sulfino-L-alanine + H(+)</text>
        <dbReference type="Rhea" id="RHEA:20441"/>
        <dbReference type="ChEBI" id="CHEBI:15378"/>
        <dbReference type="ChEBI" id="CHEBI:15379"/>
        <dbReference type="ChEBI" id="CHEBI:35235"/>
        <dbReference type="ChEBI" id="CHEBI:61085"/>
        <dbReference type="EC" id="1.13.11.20"/>
    </reaction>
</comment>
<keyword evidence="3 7" id="KW-0479">Metal-binding</keyword>
<evidence type="ECO:0000313" key="8">
    <source>
        <dbReference type="EMBL" id="KAK9413589.1"/>
    </source>
</evidence>
<dbReference type="PANTHER" id="PTHR12918:SF1">
    <property type="entry name" value="CYSTEINE DIOXYGENASE TYPE 1"/>
    <property type="match status" value="1"/>
</dbReference>